<evidence type="ECO:0000256" key="2">
    <source>
        <dbReference type="ARBA" id="ARBA00022536"/>
    </source>
</evidence>
<feature type="domain" description="EGF-like" evidence="12">
    <location>
        <begin position="45"/>
        <end position="83"/>
    </location>
</feature>
<keyword evidence="2 10" id="KW-0245">EGF-like domain</keyword>
<keyword evidence="5" id="KW-0677">Repeat</keyword>
<proteinExistence type="predicted"/>
<dbReference type="SUPFAM" id="SSF57196">
    <property type="entry name" value="EGF/Laminin"/>
    <property type="match status" value="4"/>
</dbReference>
<evidence type="ECO:0000256" key="5">
    <source>
        <dbReference type="ARBA" id="ARBA00022737"/>
    </source>
</evidence>
<feature type="domain" description="EGF-like" evidence="12">
    <location>
        <begin position="166"/>
        <end position="202"/>
    </location>
</feature>
<dbReference type="Pfam" id="PF21700">
    <property type="entry name" value="EGF_DL_JAG"/>
    <property type="match status" value="1"/>
</dbReference>
<dbReference type="Proteomes" id="UP000886611">
    <property type="component" value="Unassembled WGS sequence"/>
</dbReference>
<dbReference type="InterPro" id="IPR018097">
    <property type="entry name" value="EGF_Ca-bd_CS"/>
</dbReference>
<protein>
    <submittedName>
        <fullName evidence="13">DLK2 protein</fullName>
    </submittedName>
</protein>
<keyword evidence="8 10" id="KW-1015">Disulfide bond</keyword>
<dbReference type="GO" id="GO:0005886">
    <property type="term" value="C:plasma membrane"/>
    <property type="evidence" value="ECO:0007669"/>
    <property type="project" value="TreeGrafter"/>
</dbReference>
<comment type="caution">
    <text evidence="10">Lacks conserved residue(s) required for the propagation of feature annotation.</text>
</comment>
<feature type="disulfide bond" evidence="10">
    <location>
        <begin position="2"/>
        <end position="11"/>
    </location>
</feature>
<dbReference type="PROSITE" id="PS50026">
    <property type="entry name" value="EGF_3"/>
    <property type="match status" value="5"/>
</dbReference>
<dbReference type="PANTHER" id="PTHR24049">
    <property type="entry name" value="CRUMBS FAMILY MEMBER"/>
    <property type="match status" value="1"/>
</dbReference>
<comment type="caution">
    <text evidence="13">The sequence shown here is derived from an EMBL/GenBank/DDBJ whole genome shotgun (WGS) entry which is preliminary data.</text>
</comment>
<keyword evidence="7 11" id="KW-0472">Membrane</keyword>
<dbReference type="InterPro" id="IPR051022">
    <property type="entry name" value="Notch_Cell-Fate_Det"/>
</dbReference>
<evidence type="ECO:0000256" key="3">
    <source>
        <dbReference type="ARBA" id="ARBA00022692"/>
    </source>
</evidence>
<dbReference type="Gene3D" id="2.10.25.10">
    <property type="entry name" value="Laminin"/>
    <property type="match status" value="5"/>
</dbReference>
<feature type="domain" description="EGF-like" evidence="12">
    <location>
        <begin position="1"/>
        <end position="12"/>
    </location>
</feature>
<feature type="domain" description="EGF-like" evidence="12">
    <location>
        <begin position="128"/>
        <end position="164"/>
    </location>
</feature>
<dbReference type="InterPro" id="IPR000742">
    <property type="entry name" value="EGF"/>
</dbReference>
<feature type="disulfide bond" evidence="10">
    <location>
        <begin position="192"/>
        <end position="201"/>
    </location>
</feature>
<dbReference type="CDD" id="cd00054">
    <property type="entry name" value="EGF_CA"/>
    <property type="match status" value="3"/>
</dbReference>
<dbReference type="SMART" id="SM00179">
    <property type="entry name" value="EGF_CA"/>
    <property type="match status" value="4"/>
</dbReference>
<feature type="disulfide bond" evidence="10">
    <location>
        <begin position="154"/>
        <end position="163"/>
    </location>
</feature>
<dbReference type="PANTHER" id="PTHR24049:SF38">
    <property type="entry name" value="DELTA-LIKE PROTEIN"/>
    <property type="match status" value="1"/>
</dbReference>
<dbReference type="FunFam" id="2.10.25.10:FF:000122">
    <property type="entry name" value="Protein crumbs homolog 2"/>
    <property type="match status" value="1"/>
</dbReference>
<dbReference type="Pfam" id="PF00008">
    <property type="entry name" value="EGF"/>
    <property type="match status" value="3"/>
</dbReference>
<dbReference type="GO" id="GO:0005509">
    <property type="term" value="F:calcium ion binding"/>
    <property type="evidence" value="ECO:0007669"/>
    <property type="project" value="InterPro"/>
</dbReference>
<keyword evidence="3 11" id="KW-0812">Transmembrane</keyword>
<feature type="disulfide bond" evidence="10">
    <location>
        <begin position="73"/>
        <end position="82"/>
    </location>
</feature>
<dbReference type="GO" id="GO:0045197">
    <property type="term" value="P:establishment or maintenance of epithelial cell apical/basal polarity"/>
    <property type="evidence" value="ECO:0007669"/>
    <property type="project" value="TreeGrafter"/>
</dbReference>
<keyword evidence="4" id="KW-0732">Signal</keyword>
<evidence type="ECO:0000256" key="11">
    <source>
        <dbReference type="SAM" id="Phobius"/>
    </source>
</evidence>
<evidence type="ECO:0000256" key="4">
    <source>
        <dbReference type="ARBA" id="ARBA00022729"/>
    </source>
</evidence>
<dbReference type="PROSITE" id="PS01186">
    <property type="entry name" value="EGF_2"/>
    <property type="match status" value="4"/>
</dbReference>
<feature type="transmembrane region" description="Helical" evidence="11">
    <location>
        <begin position="278"/>
        <end position="300"/>
    </location>
</feature>
<evidence type="ECO:0000256" key="6">
    <source>
        <dbReference type="ARBA" id="ARBA00022989"/>
    </source>
</evidence>
<dbReference type="PROSITE" id="PS00010">
    <property type="entry name" value="ASX_HYDROXYL"/>
    <property type="match status" value="2"/>
</dbReference>
<keyword evidence="9" id="KW-0325">Glycoprotein</keyword>
<evidence type="ECO:0000259" key="12">
    <source>
        <dbReference type="PROSITE" id="PS50026"/>
    </source>
</evidence>
<feature type="non-terminal residue" evidence="13">
    <location>
        <position position="349"/>
    </location>
</feature>
<comment type="subcellular location">
    <subcellularLocation>
        <location evidence="1">Membrane</location>
        <topology evidence="1">Single-pass type I membrane protein</topology>
    </subcellularLocation>
</comment>
<dbReference type="GO" id="GO:0032991">
    <property type="term" value="C:protein-containing complex"/>
    <property type="evidence" value="ECO:0007669"/>
    <property type="project" value="TreeGrafter"/>
</dbReference>
<keyword evidence="14" id="KW-1185">Reference proteome</keyword>
<evidence type="ECO:0000256" key="8">
    <source>
        <dbReference type="ARBA" id="ARBA00023157"/>
    </source>
</evidence>
<keyword evidence="6 11" id="KW-1133">Transmembrane helix</keyword>
<dbReference type="PROSITE" id="PS00022">
    <property type="entry name" value="EGF_1"/>
    <property type="match status" value="5"/>
</dbReference>
<evidence type="ECO:0000256" key="9">
    <source>
        <dbReference type="ARBA" id="ARBA00023180"/>
    </source>
</evidence>
<dbReference type="AlphaFoldDB" id="A0A8X7XFR8"/>
<dbReference type="SMART" id="SM00181">
    <property type="entry name" value="EGF"/>
    <property type="match status" value="5"/>
</dbReference>
<dbReference type="PROSITE" id="PS01187">
    <property type="entry name" value="EGF_CA"/>
    <property type="match status" value="1"/>
</dbReference>
<organism evidence="13 14">
    <name type="scientific">Polypterus senegalus</name>
    <name type="common">Senegal bichir</name>
    <dbReference type="NCBI Taxonomy" id="55291"/>
    <lineage>
        <taxon>Eukaryota</taxon>
        <taxon>Metazoa</taxon>
        <taxon>Chordata</taxon>
        <taxon>Craniata</taxon>
        <taxon>Vertebrata</taxon>
        <taxon>Euteleostomi</taxon>
        <taxon>Actinopterygii</taxon>
        <taxon>Polypteriformes</taxon>
        <taxon>Polypteridae</taxon>
        <taxon>Polypterus</taxon>
    </lineage>
</organism>
<dbReference type="FunFam" id="2.10.25.10:FF:000263">
    <property type="entry name" value="Protein delta homolog 2"/>
    <property type="match status" value="1"/>
</dbReference>
<dbReference type="EMBL" id="JAATIS010000859">
    <property type="protein sequence ID" value="KAG2467363.1"/>
    <property type="molecule type" value="Genomic_DNA"/>
</dbReference>
<feature type="non-terminal residue" evidence="13">
    <location>
        <position position="1"/>
    </location>
</feature>
<dbReference type="FunFam" id="2.10.25.10:FF:000118">
    <property type="entry name" value="protein delta homolog 2"/>
    <property type="match status" value="2"/>
</dbReference>
<reference evidence="13 14" key="1">
    <citation type="journal article" date="2021" name="Cell">
        <title>Tracing the genetic footprints of vertebrate landing in non-teleost ray-finned fishes.</title>
        <authorList>
            <person name="Bi X."/>
            <person name="Wang K."/>
            <person name="Yang L."/>
            <person name="Pan H."/>
            <person name="Jiang H."/>
            <person name="Wei Q."/>
            <person name="Fang M."/>
            <person name="Yu H."/>
            <person name="Zhu C."/>
            <person name="Cai Y."/>
            <person name="He Y."/>
            <person name="Gan X."/>
            <person name="Zeng H."/>
            <person name="Yu D."/>
            <person name="Zhu Y."/>
            <person name="Jiang H."/>
            <person name="Qiu Q."/>
            <person name="Yang H."/>
            <person name="Zhang Y.E."/>
            <person name="Wang W."/>
            <person name="Zhu M."/>
            <person name="He S."/>
            <person name="Zhang G."/>
        </authorList>
    </citation>
    <scope>NUCLEOTIDE SEQUENCE [LARGE SCALE GENOMIC DNA]</scope>
    <source>
        <strain evidence="13">Bchr_013</strain>
    </source>
</reference>
<evidence type="ECO:0000313" key="13">
    <source>
        <dbReference type="EMBL" id="KAG2467363.1"/>
    </source>
</evidence>
<gene>
    <name evidence="13" type="primary">Dlk2</name>
    <name evidence="13" type="ORF">GTO96_0010114</name>
</gene>
<accession>A0A8X7XFR8</accession>
<evidence type="ECO:0000313" key="14">
    <source>
        <dbReference type="Proteomes" id="UP000886611"/>
    </source>
</evidence>
<sequence length="349" mass="38596">RCDPGWEGELCEDCTRMLGCVHGTCHQSWQCICEEGWAGRFCDKDIHVCTNHNPCQNGATCISSEDGEYSCVCPKDFHGKNCEFKTGPCDKAKMPCKNGGMCYDDNGYAQELSCRCLAGFVGPRCEVNVDDCLMRPCANGAICHDGINRFSCECQAGFKGRFCTINIDDCVSNPCLNNGRCFDRVNDFDCVCLQGYTGKTCSVSTAKSPLDVGKSMPKNWTSTYPRSTLSQPSKGQGSSWGNVSFPPYKDHAVSGRMLKISVKEVVTHQGPVLTELQLIVLVVFGTFTLVLVTLTTVVVLKSYWQTRCTKCHCTSQRHRRTLGEEEECRISILSAPMPDLQKKLNTEII</sequence>
<name>A0A8X7XFR8_POLSE</name>
<feature type="disulfide bond" evidence="10">
    <location>
        <begin position="116"/>
        <end position="125"/>
    </location>
</feature>
<dbReference type="InterPro" id="IPR001881">
    <property type="entry name" value="EGF-like_Ca-bd_dom"/>
</dbReference>
<evidence type="ECO:0000256" key="1">
    <source>
        <dbReference type="ARBA" id="ARBA00004479"/>
    </source>
</evidence>
<feature type="domain" description="EGF-like" evidence="12">
    <location>
        <begin position="85"/>
        <end position="126"/>
    </location>
</feature>
<dbReference type="InterPro" id="IPR000152">
    <property type="entry name" value="EGF-type_Asp/Asn_hydroxyl_site"/>
</dbReference>
<evidence type="ECO:0000256" key="7">
    <source>
        <dbReference type="ARBA" id="ARBA00023136"/>
    </source>
</evidence>
<evidence type="ECO:0000256" key="10">
    <source>
        <dbReference type="PROSITE-ProRule" id="PRU00076"/>
    </source>
</evidence>
<dbReference type="GO" id="GO:0007157">
    <property type="term" value="P:heterophilic cell-cell adhesion via plasma membrane cell adhesion molecules"/>
    <property type="evidence" value="ECO:0007669"/>
    <property type="project" value="TreeGrafter"/>
</dbReference>